<dbReference type="Proteomes" id="UP000184600">
    <property type="component" value="Unassembled WGS sequence"/>
</dbReference>
<accession>A0A1M7YQJ0</accession>
<dbReference type="Gene3D" id="3.10.450.710">
    <property type="entry name" value="Tgt2/MlaC"/>
    <property type="match status" value="1"/>
</dbReference>
<dbReference type="PANTHER" id="PTHR36573:SF1">
    <property type="entry name" value="INTERMEMBRANE PHOSPHOLIPID TRANSPORT SYSTEM BINDING PROTEIN MLAC"/>
    <property type="match status" value="1"/>
</dbReference>
<dbReference type="PANTHER" id="PTHR36573">
    <property type="entry name" value="INTERMEMBRANE PHOSPHOLIPID TRANSPORT SYSTEM BINDING PROTEIN MLAC"/>
    <property type="match status" value="1"/>
</dbReference>
<dbReference type="OrthoDB" id="9787053at2"/>
<name>A0A1M7YQJ0_9VIBR</name>
<evidence type="ECO:0000256" key="1">
    <source>
        <dbReference type="SAM" id="SignalP"/>
    </source>
</evidence>
<evidence type="ECO:0000313" key="3">
    <source>
        <dbReference type="Proteomes" id="UP000184600"/>
    </source>
</evidence>
<dbReference type="PIRSF" id="PIRSF004649">
    <property type="entry name" value="MlaC"/>
    <property type="match status" value="1"/>
</dbReference>
<feature type="chain" id="PRO_5013156136" evidence="1">
    <location>
        <begin position="21"/>
        <end position="214"/>
    </location>
</feature>
<dbReference type="EMBL" id="FRFG01000008">
    <property type="protein sequence ID" value="SHO54878.1"/>
    <property type="molecule type" value="Genomic_DNA"/>
</dbReference>
<gene>
    <name evidence="2" type="primary">mlaC</name>
    <name evidence="2" type="ORF">VQ7734_00596</name>
</gene>
<evidence type="ECO:0000313" key="2">
    <source>
        <dbReference type="EMBL" id="SHO54878.1"/>
    </source>
</evidence>
<sequence>MWSRYILPLLILFISSAGFAQNQPALDMTHPYQMIKDVSNQTFARLKAEQTQIHQDPNHLKVIVEKELMPYVNTKYAALKLLGSNLKGAKKSDVMTFIDAFHGYLVTSYAQVLTQYQDQKIQFGPAPKIGAKDKITRVYLDIIDTPNPNIKLEFKLRKFKSGNWQAYDLIAEGISLLSSKRSEWSGKIRSEGILSVANELKELAGQPIKFEKKS</sequence>
<feature type="signal peptide" evidence="1">
    <location>
        <begin position="1"/>
        <end position="20"/>
    </location>
</feature>
<protein>
    <submittedName>
        <fullName evidence="2">Putative phospholipid-binding protein MlaC</fullName>
    </submittedName>
</protein>
<keyword evidence="3" id="KW-1185">Reference proteome</keyword>
<reference evidence="3" key="1">
    <citation type="submission" date="2016-12" db="EMBL/GenBank/DDBJ databases">
        <authorList>
            <person name="Rodrigo-Torres L."/>
            <person name="Arahal R.D."/>
            <person name="Lucena T."/>
        </authorList>
    </citation>
    <scope>NUCLEOTIDE SEQUENCE [LARGE SCALE GENOMIC DNA]</scope>
</reference>
<dbReference type="AlphaFoldDB" id="A0A1M7YQJ0"/>
<dbReference type="InterPro" id="IPR042245">
    <property type="entry name" value="Tgt2/MlaC_sf"/>
</dbReference>
<dbReference type="Pfam" id="PF05494">
    <property type="entry name" value="MlaC"/>
    <property type="match status" value="1"/>
</dbReference>
<keyword evidence="1" id="KW-0732">Signal</keyword>
<dbReference type="InterPro" id="IPR008869">
    <property type="entry name" value="MlaC/ttg2D"/>
</dbReference>
<organism evidence="2 3">
    <name type="scientific">Vibrio quintilis</name>
    <dbReference type="NCBI Taxonomy" id="1117707"/>
    <lineage>
        <taxon>Bacteria</taxon>
        <taxon>Pseudomonadati</taxon>
        <taxon>Pseudomonadota</taxon>
        <taxon>Gammaproteobacteria</taxon>
        <taxon>Vibrionales</taxon>
        <taxon>Vibrionaceae</taxon>
        <taxon>Vibrio</taxon>
    </lineage>
</organism>
<dbReference type="RefSeq" id="WP_073579783.1">
    <property type="nucleotide sequence ID" value="NZ_AP024897.1"/>
</dbReference>
<proteinExistence type="predicted"/>
<dbReference type="STRING" id="1117707.VQ7734_00596"/>